<comment type="caution">
    <text evidence="2">The sequence shown here is derived from an EMBL/GenBank/DDBJ whole genome shotgun (WGS) entry which is preliminary data.</text>
</comment>
<dbReference type="EMBL" id="JAFBFH010000014">
    <property type="protein sequence ID" value="MBM7715417.1"/>
    <property type="molecule type" value="Genomic_DNA"/>
</dbReference>
<sequence>MLDLIKKDVRIQKNYFIFYLALIGFFVWENIPNATIVVAMSLAFIMNTLYYDMKDQVNILLNSLPYTRKEIVSSKYVGTVLYTTGVVLLVYMGHLLINGNISAFSLENILVGFGLVMLITSFSIPCSYIFKPQHVLMGGMILMAIYLLTFKLISEFFQESFRTFINWLMKTPDVQLYLMGGIFVLILFGLSWLLSIGIYERKAF</sequence>
<dbReference type="PANTHER" id="PTHR41309">
    <property type="entry name" value="MEMBRANE PROTEIN-RELATED"/>
    <property type="match status" value="1"/>
</dbReference>
<dbReference type="Pfam" id="PF13346">
    <property type="entry name" value="ABC2_membrane_5"/>
    <property type="match status" value="1"/>
</dbReference>
<keyword evidence="3" id="KW-1185">Reference proteome</keyword>
<name>A0ABS2R6Y0_9BACI</name>
<keyword evidence="1" id="KW-1133">Transmembrane helix</keyword>
<evidence type="ECO:0000313" key="3">
    <source>
        <dbReference type="Proteomes" id="UP000823485"/>
    </source>
</evidence>
<dbReference type="InterPro" id="IPR025699">
    <property type="entry name" value="ABC2_memb-like"/>
</dbReference>
<dbReference type="PANTHER" id="PTHR41309:SF2">
    <property type="entry name" value="MEMBRANE PROTEIN"/>
    <property type="match status" value="1"/>
</dbReference>
<feature type="transmembrane region" description="Helical" evidence="1">
    <location>
        <begin position="109"/>
        <end position="130"/>
    </location>
</feature>
<gene>
    <name evidence="2" type="ORF">JOC94_002404</name>
</gene>
<keyword evidence="1" id="KW-0812">Transmembrane</keyword>
<feature type="transmembrane region" description="Helical" evidence="1">
    <location>
        <begin position="12"/>
        <end position="28"/>
    </location>
</feature>
<protein>
    <submittedName>
        <fullName evidence="2">ABC-type transport system involved in multi-copper enzyme maturation permease subunit</fullName>
    </submittedName>
</protein>
<evidence type="ECO:0000313" key="2">
    <source>
        <dbReference type="EMBL" id="MBM7715417.1"/>
    </source>
</evidence>
<feature type="transmembrane region" description="Helical" evidence="1">
    <location>
        <begin position="174"/>
        <end position="199"/>
    </location>
</feature>
<dbReference type="Proteomes" id="UP000823485">
    <property type="component" value="Unassembled WGS sequence"/>
</dbReference>
<feature type="transmembrane region" description="Helical" evidence="1">
    <location>
        <begin position="135"/>
        <end position="154"/>
    </location>
</feature>
<reference evidence="2 3" key="1">
    <citation type="submission" date="2021-01" db="EMBL/GenBank/DDBJ databases">
        <title>Genomic Encyclopedia of Type Strains, Phase IV (KMG-IV): sequencing the most valuable type-strain genomes for metagenomic binning, comparative biology and taxonomic classification.</title>
        <authorList>
            <person name="Goeker M."/>
        </authorList>
    </citation>
    <scope>NUCLEOTIDE SEQUENCE [LARGE SCALE GENOMIC DNA]</scope>
    <source>
        <strain evidence="2 3">DSM 105453</strain>
    </source>
</reference>
<keyword evidence="1" id="KW-0472">Membrane</keyword>
<proteinExistence type="predicted"/>
<accession>A0ABS2R6Y0</accession>
<evidence type="ECO:0000256" key="1">
    <source>
        <dbReference type="SAM" id="Phobius"/>
    </source>
</evidence>
<feature type="transmembrane region" description="Helical" evidence="1">
    <location>
        <begin position="76"/>
        <end position="97"/>
    </location>
</feature>
<organism evidence="2 3">
    <name type="scientific">Siminovitchia thermophila</name>
    <dbReference type="NCBI Taxonomy" id="1245522"/>
    <lineage>
        <taxon>Bacteria</taxon>
        <taxon>Bacillati</taxon>
        <taxon>Bacillota</taxon>
        <taxon>Bacilli</taxon>
        <taxon>Bacillales</taxon>
        <taxon>Bacillaceae</taxon>
        <taxon>Siminovitchia</taxon>
    </lineage>
</organism>
<dbReference type="RefSeq" id="WP_077109750.1">
    <property type="nucleotide sequence ID" value="NZ_JAFBFH010000014.1"/>
</dbReference>